<dbReference type="PANTHER" id="PTHR47326:SF1">
    <property type="entry name" value="HTH PSQ-TYPE DOMAIN-CONTAINING PROTEIN"/>
    <property type="match status" value="1"/>
</dbReference>
<dbReference type="Proteomes" id="UP001148838">
    <property type="component" value="Unassembled WGS sequence"/>
</dbReference>
<organism evidence="1 2">
    <name type="scientific">Periplaneta americana</name>
    <name type="common">American cockroach</name>
    <name type="synonym">Blatta americana</name>
    <dbReference type="NCBI Taxonomy" id="6978"/>
    <lineage>
        <taxon>Eukaryota</taxon>
        <taxon>Metazoa</taxon>
        <taxon>Ecdysozoa</taxon>
        <taxon>Arthropoda</taxon>
        <taxon>Hexapoda</taxon>
        <taxon>Insecta</taxon>
        <taxon>Pterygota</taxon>
        <taxon>Neoptera</taxon>
        <taxon>Polyneoptera</taxon>
        <taxon>Dictyoptera</taxon>
        <taxon>Blattodea</taxon>
        <taxon>Blattoidea</taxon>
        <taxon>Blattidae</taxon>
        <taxon>Blattinae</taxon>
        <taxon>Periplaneta</taxon>
    </lineage>
</organism>
<keyword evidence="2" id="KW-1185">Reference proteome</keyword>
<accession>A0ABQ8SQ55</accession>
<gene>
    <name evidence="1" type="ORF">ANN_18760</name>
</gene>
<name>A0ABQ8SQ55_PERAM</name>
<dbReference type="EMBL" id="JAJSOF020000023">
    <property type="protein sequence ID" value="KAJ4436133.1"/>
    <property type="molecule type" value="Genomic_DNA"/>
</dbReference>
<dbReference type="PANTHER" id="PTHR47326">
    <property type="entry name" value="TRANSPOSABLE ELEMENT TC3 TRANSPOSASE-LIKE PROTEIN"/>
    <property type="match status" value="1"/>
</dbReference>
<proteinExistence type="predicted"/>
<protein>
    <submittedName>
        <fullName evidence="1">Uncharacterized protein</fullName>
    </submittedName>
</protein>
<evidence type="ECO:0000313" key="2">
    <source>
        <dbReference type="Proteomes" id="UP001148838"/>
    </source>
</evidence>
<evidence type="ECO:0000313" key="1">
    <source>
        <dbReference type="EMBL" id="KAJ4436133.1"/>
    </source>
</evidence>
<sequence>MYGRAAGNAQCLYTCTAPIILTYVNHSLERSKTFTTDSGRQGSLRPVHHVGRPRRTRTVAMEEEEVLTHVEQPSTSTREIAHTIGISQSSVWRVLHDSQLYLFHPHGLRVDDFPRRVHFCKWIVDRCENEPNFLNNMLFTDEAQLTRD</sequence>
<comment type="caution">
    <text evidence="1">The sequence shown here is derived from an EMBL/GenBank/DDBJ whole genome shotgun (WGS) entry which is preliminary data.</text>
</comment>
<reference evidence="1 2" key="1">
    <citation type="journal article" date="2022" name="Allergy">
        <title>Genome assembly and annotation of Periplaneta americana reveal a comprehensive cockroach allergen profile.</title>
        <authorList>
            <person name="Wang L."/>
            <person name="Xiong Q."/>
            <person name="Saelim N."/>
            <person name="Wang L."/>
            <person name="Nong W."/>
            <person name="Wan A.T."/>
            <person name="Shi M."/>
            <person name="Liu X."/>
            <person name="Cao Q."/>
            <person name="Hui J.H.L."/>
            <person name="Sookrung N."/>
            <person name="Leung T.F."/>
            <person name="Tungtrongchitr A."/>
            <person name="Tsui S.K.W."/>
        </authorList>
    </citation>
    <scope>NUCLEOTIDE SEQUENCE [LARGE SCALE GENOMIC DNA]</scope>
    <source>
        <strain evidence="1">PWHHKU_190912</strain>
    </source>
</reference>